<feature type="transmembrane region" description="Helical" evidence="5">
    <location>
        <begin position="129"/>
        <end position="151"/>
    </location>
</feature>
<keyword evidence="2 5" id="KW-0812">Transmembrane</keyword>
<sequence length="156" mass="16405">APERWRILGGKALGCFLTILMLASVVLLVGRLGFGVRPASFPLLVASLLSISFAFVGVMMAISTLGKTQAAVSGLGWAILMMMNMTGGGMVPLAFMPAWMQSAGSVSPVKWAILSLEGSMWRGFSAEQMLLPCGILLAVGAVGLTIGVRAFRWNEA</sequence>
<evidence type="ECO:0000313" key="7">
    <source>
        <dbReference type="EMBL" id="NOT35604.1"/>
    </source>
</evidence>
<dbReference type="InterPro" id="IPR051784">
    <property type="entry name" value="Nod_factor_ABC_transporter"/>
</dbReference>
<dbReference type="PANTHER" id="PTHR43229:SF6">
    <property type="entry name" value="ABC-TYPE MULTIDRUG TRANSPORT SYSTEM, PERMEASE COMPONENT"/>
    <property type="match status" value="1"/>
</dbReference>
<protein>
    <submittedName>
        <fullName evidence="7">ABC transporter permease</fullName>
    </submittedName>
</protein>
<keyword evidence="3 5" id="KW-1133">Transmembrane helix</keyword>
<accession>A0A849SSF8</accession>
<dbReference type="AlphaFoldDB" id="A0A849SSF8"/>
<keyword evidence="4 5" id="KW-0472">Membrane</keyword>
<dbReference type="EMBL" id="JABFRW010000206">
    <property type="protein sequence ID" value="NOT35604.1"/>
    <property type="molecule type" value="Genomic_DNA"/>
</dbReference>
<evidence type="ECO:0000256" key="5">
    <source>
        <dbReference type="SAM" id="Phobius"/>
    </source>
</evidence>
<evidence type="ECO:0000256" key="2">
    <source>
        <dbReference type="ARBA" id="ARBA00022692"/>
    </source>
</evidence>
<reference evidence="7 8" key="1">
    <citation type="submission" date="2020-04" db="EMBL/GenBank/DDBJ databases">
        <title>Metagenomic profiling of ammonia- and methane-oxidizing microorganisms in a Dutch drinking water treatment plant.</title>
        <authorList>
            <person name="Poghosyan L."/>
            <person name="Leucker S."/>
        </authorList>
    </citation>
    <scope>NUCLEOTIDE SEQUENCE [LARGE SCALE GENOMIC DNA]</scope>
    <source>
        <strain evidence="7">S-RSF-IL-03</strain>
    </source>
</reference>
<gene>
    <name evidence="7" type="ORF">HOP12_15775</name>
</gene>
<feature type="transmembrane region" description="Helical" evidence="5">
    <location>
        <begin position="40"/>
        <end position="62"/>
    </location>
</feature>
<dbReference type="Pfam" id="PF01061">
    <property type="entry name" value="ABC2_membrane"/>
    <property type="match status" value="1"/>
</dbReference>
<dbReference type="GO" id="GO:0016020">
    <property type="term" value="C:membrane"/>
    <property type="evidence" value="ECO:0007669"/>
    <property type="project" value="UniProtKB-SubCell"/>
</dbReference>
<feature type="transmembrane region" description="Helical" evidence="5">
    <location>
        <begin position="74"/>
        <end position="95"/>
    </location>
</feature>
<dbReference type="GO" id="GO:0140359">
    <property type="term" value="F:ABC-type transporter activity"/>
    <property type="evidence" value="ECO:0007669"/>
    <property type="project" value="InterPro"/>
</dbReference>
<evidence type="ECO:0000256" key="1">
    <source>
        <dbReference type="ARBA" id="ARBA00004141"/>
    </source>
</evidence>
<evidence type="ECO:0000256" key="3">
    <source>
        <dbReference type="ARBA" id="ARBA00022989"/>
    </source>
</evidence>
<evidence type="ECO:0000313" key="8">
    <source>
        <dbReference type="Proteomes" id="UP000580839"/>
    </source>
</evidence>
<feature type="non-terminal residue" evidence="7">
    <location>
        <position position="1"/>
    </location>
</feature>
<dbReference type="PANTHER" id="PTHR43229">
    <property type="entry name" value="NODULATION PROTEIN J"/>
    <property type="match status" value="1"/>
</dbReference>
<evidence type="ECO:0000256" key="4">
    <source>
        <dbReference type="ARBA" id="ARBA00023136"/>
    </source>
</evidence>
<proteinExistence type="predicted"/>
<comment type="subcellular location">
    <subcellularLocation>
        <location evidence="1">Membrane</location>
        <topology evidence="1">Multi-pass membrane protein</topology>
    </subcellularLocation>
</comment>
<comment type="caution">
    <text evidence="7">The sequence shown here is derived from an EMBL/GenBank/DDBJ whole genome shotgun (WGS) entry which is preliminary data.</text>
</comment>
<feature type="transmembrane region" description="Helical" evidence="5">
    <location>
        <begin position="12"/>
        <end position="34"/>
    </location>
</feature>
<organism evidence="7 8">
    <name type="scientific">Eiseniibacteriota bacterium</name>
    <dbReference type="NCBI Taxonomy" id="2212470"/>
    <lineage>
        <taxon>Bacteria</taxon>
        <taxon>Candidatus Eiseniibacteriota</taxon>
    </lineage>
</organism>
<dbReference type="InterPro" id="IPR013525">
    <property type="entry name" value="ABC2_TM"/>
</dbReference>
<dbReference type="Proteomes" id="UP000580839">
    <property type="component" value="Unassembled WGS sequence"/>
</dbReference>
<evidence type="ECO:0000259" key="6">
    <source>
        <dbReference type="Pfam" id="PF01061"/>
    </source>
</evidence>
<name>A0A849SSF8_UNCEI</name>
<feature type="domain" description="ABC-2 type transporter transmembrane" evidence="6">
    <location>
        <begin position="4"/>
        <end position="117"/>
    </location>
</feature>